<dbReference type="Gene3D" id="3.50.50.60">
    <property type="entry name" value="FAD/NAD(P)-binding domain"/>
    <property type="match status" value="1"/>
</dbReference>
<dbReference type="PANTHER" id="PTHR43476:SF3">
    <property type="entry name" value="FAD-BINDING MONOOXYGENASE"/>
    <property type="match status" value="1"/>
</dbReference>
<dbReference type="Gene3D" id="3.40.30.120">
    <property type="match status" value="1"/>
</dbReference>
<dbReference type="InterPro" id="IPR036188">
    <property type="entry name" value="FAD/NAD-bd_sf"/>
</dbReference>
<evidence type="ECO:0000256" key="1">
    <source>
        <dbReference type="ARBA" id="ARBA00023002"/>
    </source>
</evidence>
<dbReference type="PANTHER" id="PTHR43476">
    <property type="entry name" value="3-(3-HYDROXY-PHENYL)PROPIONATE/3-HYDROXYCINNAMIC ACID HYDROXYLASE"/>
    <property type="match status" value="1"/>
</dbReference>
<protein>
    <submittedName>
        <fullName evidence="3">Putative NADH-specific resorcinol 4-hydroxylase</fullName>
        <ecNumber evidence="3">1.14.13.220</ecNumber>
    </submittedName>
</protein>
<dbReference type="InterPro" id="IPR050631">
    <property type="entry name" value="PheA/TfdB_FAD_monoxygenase"/>
</dbReference>
<evidence type="ECO:0000313" key="3">
    <source>
        <dbReference type="EMBL" id="CAB4047332.1"/>
    </source>
</evidence>
<sequence length="533" mass="58106">MTSVSQHPDDGASENLADVAIVGYGPVGQALALKLAHGGHRVVVIERWPQLYGLPRAVGLDHEAMRVLQSLDIIDEFEANTCLSHVYEWRNGQGELLVAFPGLDETAESGWPRQFGFSQPALERLLDERIGRAYADRVTVHRNLTVVAATQHPDKVVLETRPTGEMDGKPRPIAARYVVGCDGAGSFVRDAMGASLVDLGFVADWLVVDVQPRDPSQWSADVIQVCDPQGPTTMVPGGPGRRRFEFMMLAGEQKDEQNNPQAAWARLERWGWTPTNAILERHAVYTFRAAVADRWRRERLMIAGDAAHLTPPFAAQGLCAGLRDVIALAWRLDAVLRGEAEETLLDSYGPERQAHATALIEFAVMLGKIICVLDPAKAAERDQQLRHDAGRGEQKWPAPRLGRSPLVREDDPGAGWLGVQGRVQLGDRTARLDDLIGSGFVLIGHGHDPSATLTAEQRQFLARIGATAIGIGGSCAARDVDGTYARWFQQLGTTAVLVRPDFYVFGSGDAPVLVSDLMAAWKRDVSTFTAEAA</sequence>
<evidence type="ECO:0000313" key="4">
    <source>
        <dbReference type="Proteomes" id="UP000494102"/>
    </source>
</evidence>
<proteinExistence type="predicted"/>
<dbReference type="GeneID" id="27799681"/>
<dbReference type="EC" id="1.14.13.220" evidence="3"/>
<dbReference type="Gene3D" id="3.30.70.2450">
    <property type="match status" value="1"/>
</dbReference>
<dbReference type="InterPro" id="IPR002938">
    <property type="entry name" value="FAD-bd"/>
</dbReference>
<dbReference type="AlphaFoldDB" id="A0A6J5K2C6"/>
<dbReference type="SUPFAM" id="SSF51905">
    <property type="entry name" value="FAD/NAD(P)-binding domain"/>
    <property type="match status" value="1"/>
</dbReference>
<name>A0A6J5K2C6_9BURK</name>
<accession>A0A6J5K2C6</accession>
<dbReference type="GO" id="GO:0071949">
    <property type="term" value="F:FAD binding"/>
    <property type="evidence" value="ECO:0007669"/>
    <property type="project" value="InterPro"/>
</dbReference>
<dbReference type="GO" id="GO:0019622">
    <property type="term" value="P:3-(3-hydroxy)phenylpropionate catabolic process"/>
    <property type="evidence" value="ECO:0007669"/>
    <property type="project" value="TreeGrafter"/>
</dbReference>
<dbReference type="NCBIfam" id="NF004829">
    <property type="entry name" value="PRK06183.1-3"/>
    <property type="match status" value="1"/>
</dbReference>
<dbReference type="PRINTS" id="PR00420">
    <property type="entry name" value="RNGMNOXGNASE"/>
</dbReference>
<reference evidence="3 4" key="1">
    <citation type="submission" date="2020-04" db="EMBL/GenBank/DDBJ databases">
        <authorList>
            <person name="De Canck E."/>
        </authorList>
    </citation>
    <scope>NUCLEOTIDE SEQUENCE [LARGE SCALE GENOMIC DNA]</scope>
    <source>
        <strain evidence="3 4">LMG 9964</strain>
    </source>
</reference>
<feature type="domain" description="FAD-binding" evidence="2">
    <location>
        <begin position="17"/>
        <end position="363"/>
    </location>
</feature>
<dbReference type="EMBL" id="CADILN010000001">
    <property type="protein sequence ID" value="CAB4047332.1"/>
    <property type="molecule type" value="Genomic_DNA"/>
</dbReference>
<evidence type="ECO:0000259" key="2">
    <source>
        <dbReference type="Pfam" id="PF01494"/>
    </source>
</evidence>
<dbReference type="Pfam" id="PF01494">
    <property type="entry name" value="FAD_binding_3"/>
    <property type="match status" value="1"/>
</dbReference>
<keyword evidence="1 3" id="KW-0560">Oxidoreductase</keyword>
<gene>
    <name evidence="3" type="primary">tsdB_1</name>
    <name evidence="3" type="ORF">LMG9964_00964</name>
</gene>
<organism evidence="3 4">
    <name type="scientific">Paraburkholderia phenoliruptrix</name>
    <dbReference type="NCBI Taxonomy" id="252970"/>
    <lineage>
        <taxon>Bacteria</taxon>
        <taxon>Pseudomonadati</taxon>
        <taxon>Pseudomonadota</taxon>
        <taxon>Betaproteobacteria</taxon>
        <taxon>Burkholderiales</taxon>
        <taxon>Burkholderiaceae</taxon>
        <taxon>Paraburkholderia</taxon>
    </lineage>
</organism>
<dbReference type="GO" id="GO:0008688">
    <property type="term" value="F:3-(3-hydroxyphenyl)propionate hydroxylase activity"/>
    <property type="evidence" value="ECO:0007669"/>
    <property type="project" value="TreeGrafter"/>
</dbReference>
<dbReference type="RefSeq" id="WP_014972341.1">
    <property type="nucleotide sequence ID" value="NZ_CADILN010000001.1"/>
</dbReference>
<dbReference type="Proteomes" id="UP000494102">
    <property type="component" value="Unassembled WGS sequence"/>
</dbReference>